<evidence type="ECO:0000256" key="8">
    <source>
        <dbReference type="SAM" id="MobiDB-lite"/>
    </source>
</evidence>
<dbReference type="SMART" id="SM00271">
    <property type="entry name" value="DnaJ"/>
    <property type="match status" value="1"/>
</dbReference>
<comment type="subcellular location">
    <subcellularLocation>
        <location evidence="1">Endoplasmic reticulum lumen</location>
    </subcellularLocation>
</comment>
<keyword evidence="3" id="KW-0677">Repeat</keyword>
<evidence type="ECO:0000256" key="9">
    <source>
        <dbReference type="SAM" id="SignalP"/>
    </source>
</evidence>
<dbReference type="Gene3D" id="1.25.40.10">
    <property type="entry name" value="Tetratricopeptide repeat domain"/>
    <property type="match status" value="1"/>
</dbReference>
<evidence type="ECO:0000256" key="4">
    <source>
        <dbReference type="ARBA" id="ARBA00022803"/>
    </source>
</evidence>
<dbReference type="STRING" id="2070753.A0A3A2Z8Z2"/>
<dbReference type="PROSITE" id="PS50005">
    <property type="entry name" value="TPR"/>
    <property type="match status" value="1"/>
</dbReference>
<dbReference type="InterPro" id="IPR051727">
    <property type="entry name" value="DnaJ_C3_Co-chaperones"/>
</dbReference>
<feature type="repeat" description="TPR" evidence="7">
    <location>
        <begin position="66"/>
        <end position="99"/>
    </location>
</feature>
<dbReference type="PANTHER" id="PTHR44140:SF2">
    <property type="entry name" value="LD25575P"/>
    <property type="match status" value="1"/>
</dbReference>
<evidence type="ECO:0000256" key="5">
    <source>
        <dbReference type="ARBA" id="ARBA00022824"/>
    </source>
</evidence>
<gene>
    <name evidence="11" type="ORF">PHISCL_08282</name>
</gene>
<feature type="signal peptide" evidence="9">
    <location>
        <begin position="1"/>
        <end position="20"/>
    </location>
</feature>
<dbReference type="GO" id="GO:0034975">
    <property type="term" value="P:protein folding in endoplasmic reticulum"/>
    <property type="evidence" value="ECO:0007669"/>
    <property type="project" value="TreeGrafter"/>
</dbReference>
<dbReference type="GO" id="GO:0051787">
    <property type="term" value="F:misfolded protein binding"/>
    <property type="evidence" value="ECO:0007669"/>
    <property type="project" value="TreeGrafter"/>
</dbReference>
<accession>A0A3A2Z8Z2</accession>
<dbReference type="InterPro" id="IPR001623">
    <property type="entry name" value="DnaJ_domain"/>
</dbReference>
<dbReference type="Proteomes" id="UP000266188">
    <property type="component" value="Unassembled WGS sequence"/>
</dbReference>
<reference evidence="12" key="1">
    <citation type="submission" date="2017-02" db="EMBL/GenBank/DDBJ databases">
        <authorList>
            <person name="Tafer H."/>
            <person name="Lopandic K."/>
        </authorList>
    </citation>
    <scope>NUCLEOTIDE SEQUENCE [LARGE SCALE GENOMIC DNA]</scope>
    <source>
        <strain evidence="12">CBS 366.77</strain>
    </source>
</reference>
<sequence length="522" mass="58136">MHIPFEYLAIFLGLFAAAHCLHPSEIPSDTPLPSLIASAKSHLASGSPRDALLYFDAAVSRDPTNYLVIFQRGAAHLSLGRNSLALGDFNRVLDLKPGFEGALLQRARLRGKLADWDGAMDDLEKAGKKSSSEYQEFQDARNAANGAQDAERLGDWAACINQANVAVIKASASSTLRQTRAHCHFERGEVEEGISDLIHLLQISPGLIEPHLQISSLFFYALGDSDRGLSQIRKCLHSDPDSKVCNRLYRRERQVAKRLEKLRNTLESKKFSNAISLLVGKDKESGLIEDVSKDVHQAKEEGHIHQNSPNNLYQSLVQNACEAYRELHMPKRGARYCVEALQLDPHSLHGLLFKSQEAIDNDKFEEAVDMLNRAKEHHPGSSEVQSLLQKAHVLLKRSKQKDYYKVLGVSRDADERTIKRAYRHLTRKYHPDKAASQGTTKEKAEARMASINEAYEVLSDPELRARFDSGDDPNDPQSHGGNPFQGSPFGPGAGQHFFFQQGGPQFKFSGQGFNFPGGFPFR</sequence>
<keyword evidence="2 9" id="KW-0732">Signal</keyword>
<dbReference type="FunFam" id="1.10.287.110:FF:000083">
    <property type="entry name" value="DnaJ and TPR domain protein"/>
    <property type="match status" value="1"/>
</dbReference>
<dbReference type="Gene3D" id="1.10.287.110">
    <property type="entry name" value="DnaJ domain"/>
    <property type="match status" value="1"/>
</dbReference>
<evidence type="ECO:0000256" key="7">
    <source>
        <dbReference type="PROSITE-ProRule" id="PRU00339"/>
    </source>
</evidence>
<dbReference type="CDD" id="cd06257">
    <property type="entry name" value="DnaJ"/>
    <property type="match status" value="1"/>
</dbReference>
<keyword evidence="5" id="KW-0256">Endoplasmic reticulum</keyword>
<protein>
    <recommendedName>
        <fullName evidence="6">Tetratricopeptide repeat and J domain-containing co-chaperone DNJ1</fullName>
    </recommendedName>
</protein>
<dbReference type="EMBL" id="MVGC01000412">
    <property type="protein sequence ID" value="RJE19386.1"/>
    <property type="molecule type" value="Genomic_DNA"/>
</dbReference>
<dbReference type="PANTHER" id="PTHR44140">
    <property type="entry name" value="LD25575P"/>
    <property type="match status" value="1"/>
</dbReference>
<evidence type="ECO:0000256" key="1">
    <source>
        <dbReference type="ARBA" id="ARBA00004319"/>
    </source>
</evidence>
<name>A0A3A2Z8Z2_9EURO</name>
<dbReference type="AlphaFoldDB" id="A0A3A2Z8Z2"/>
<evidence type="ECO:0000259" key="10">
    <source>
        <dbReference type="PROSITE" id="PS50076"/>
    </source>
</evidence>
<comment type="caution">
    <text evidence="11">The sequence shown here is derived from an EMBL/GenBank/DDBJ whole genome shotgun (WGS) entry which is preliminary data.</text>
</comment>
<evidence type="ECO:0000256" key="3">
    <source>
        <dbReference type="ARBA" id="ARBA00022737"/>
    </source>
</evidence>
<keyword evidence="4 7" id="KW-0802">TPR repeat</keyword>
<dbReference type="OrthoDB" id="1726119at2759"/>
<dbReference type="InterPro" id="IPR019734">
    <property type="entry name" value="TPR_rpt"/>
</dbReference>
<keyword evidence="12" id="KW-1185">Reference proteome</keyword>
<dbReference type="SMART" id="SM00028">
    <property type="entry name" value="TPR"/>
    <property type="match status" value="5"/>
</dbReference>
<feature type="domain" description="J" evidence="10">
    <location>
        <begin position="402"/>
        <end position="471"/>
    </location>
</feature>
<evidence type="ECO:0000313" key="12">
    <source>
        <dbReference type="Proteomes" id="UP000266188"/>
    </source>
</evidence>
<evidence type="ECO:0000256" key="2">
    <source>
        <dbReference type="ARBA" id="ARBA00022729"/>
    </source>
</evidence>
<dbReference type="InterPro" id="IPR036869">
    <property type="entry name" value="J_dom_sf"/>
</dbReference>
<dbReference type="PROSITE" id="PS50076">
    <property type="entry name" value="DNAJ_2"/>
    <property type="match status" value="1"/>
</dbReference>
<organism evidence="11 12">
    <name type="scientific">Aspergillus sclerotialis</name>
    <dbReference type="NCBI Taxonomy" id="2070753"/>
    <lineage>
        <taxon>Eukaryota</taxon>
        <taxon>Fungi</taxon>
        <taxon>Dikarya</taxon>
        <taxon>Ascomycota</taxon>
        <taxon>Pezizomycotina</taxon>
        <taxon>Eurotiomycetes</taxon>
        <taxon>Eurotiomycetidae</taxon>
        <taxon>Eurotiales</taxon>
        <taxon>Aspergillaceae</taxon>
        <taxon>Aspergillus</taxon>
        <taxon>Aspergillus subgen. Polypaecilum</taxon>
    </lineage>
</organism>
<dbReference type="FunFam" id="1.25.40.10:FF:000224">
    <property type="entry name" value="DnaJ and TPR domain protein"/>
    <property type="match status" value="1"/>
</dbReference>
<dbReference type="SUPFAM" id="SSF48452">
    <property type="entry name" value="TPR-like"/>
    <property type="match status" value="2"/>
</dbReference>
<proteinExistence type="predicted"/>
<feature type="region of interest" description="Disordered" evidence="8">
    <location>
        <begin position="426"/>
        <end position="445"/>
    </location>
</feature>
<dbReference type="PRINTS" id="PR00625">
    <property type="entry name" value="JDOMAIN"/>
</dbReference>
<dbReference type="InterPro" id="IPR011990">
    <property type="entry name" value="TPR-like_helical_dom_sf"/>
</dbReference>
<feature type="chain" id="PRO_5017261995" description="Tetratricopeptide repeat and J domain-containing co-chaperone DNJ1" evidence="9">
    <location>
        <begin position="21"/>
        <end position="522"/>
    </location>
</feature>
<evidence type="ECO:0000256" key="6">
    <source>
        <dbReference type="ARBA" id="ARBA00073740"/>
    </source>
</evidence>
<dbReference type="SUPFAM" id="SSF46565">
    <property type="entry name" value="Chaperone J-domain"/>
    <property type="match status" value="1"/>
</dbReference>
<evidence type="ECO:0000313" key="11">
    <source>
        <dbReference type="EMBL" id="RJE19386.1"/>
    </source>
</evidence>
<feature type="region of interest" description="Disordered" evidence="8">
    <location>
        <begin position="464"/>
        <end position="496"/>
    </location>
</feature>
<dbReference type="Pfam" id="PF00226">
    <property type="entry name" value="DnaJ"/>
    <property type="match status" value="1"/>
</dbReference>
<dbReference type="GO" id="GO:0051087">
    <property type="term" value="F:protein-folding chaperone binding"/>
    <property type="evidence" value="ECO:0007669"/>
    <property type="project" value="TreeGrafter"/>
</dbReference>
<dbReference type="GO" id="GO:0005788">
    <property type="term" value="C:endoplasmic reticulum lumen"/>
    <property type="evidence" value="ECO:0007669"/>
    <property type="project" value="UniProtKB-SubCell"/>
</dbReference>